<protein>
    <submittedName>
        <fullName evidence="4 5">Copper-transporting ATPase RAN1-like isoform X1</fullName>
    </submittedName>
</protein>
<dbReference type="AlphaFoldDB" id="A0A1S3E1K4"/>
<dbReference type="RefSeq" id="XP_027188051.1">
    <property type="nucleotide sequence ID" value="XM_027332250.1"/>
</dbReference>
<dbReference type="RefSeq" id="XP_027188050.1">
    <property type="nucleotide sequence ID" value="XM_027332249.1"/>
</dbReference>
<dbReference type="Gene3D" id="2.70.150.10">
    <property type="entry name" value="Calcium-transporting ATPase, cytoplasmic transduction domain A"/>
    <property type="match status" value="1"/>
</dbReference>
<dbReference type="InterPro" id="IPR059000">
    <property type="entry name" value="ATPase_P-type_domA"/>
</dbReference>
<dbReference type="InterPro" id="IPR008250">
    <property type="entry name" value="ATPase_P-typ_transduc_dom_A_sf"/>
</dbReference>
<dbReference type="OrthoDB" id="421110at2759"/>
<evidence type="ECO:0000313" key="3">
    <source>
        <dbReference type="Proteomes" id="UP000087171"/>
    </source>
</evidence>
<evidence type="ECO:0000256" key="1">
    <source>
        <dbReference type="ARBA" id="ARBA00022723"/>
    </source>
</evidence>
<sequence length="168" mass="18742">MQQLYWLLKTKMVDLLKKENDSLLIQPSDTLKVLLSTKIPVDAIVTWGSSYVNESMVTNESIPVLKEINAFVIGGTFNWHDVLHIQATKVGPNTVLSQIINLVATTQMSKALIQKFADYIYQRLQVLFVACTKMAAMASYLRIDWASFPLGLSVCGWSVSSLSTVVIE</sequence>
<dbReference type="PANTHER" id="PTHR46594">
    <property type="entry name" value="P-TYPE CATION-TRANSPORTING ATPASE"/>
    <property type="match status" value="1"/>
</dbReference>
<dbReference type="Pfam" id="PF00122">
    <property type="entry name" value="E1-E2_ATPase"/>
    <property type="match status" value="1"/>
</dbReference>
<evidence type="ECO:0000313" key="5">
    <source>
        <dbReference type="RefSeq" id="XP_012568956.1"/>
    </source>
</evidence>
<dbReference type="STRING" id="3827.A0A1S3E1K4"/>
<dbReference type="RefSeq" id="XP_012568956.1">
    <property type="nucleotide sequence ID" value="XM_012713502.2"/>
</dbReference>
<dbReference type="PANTHER" id="PTHR46594:SF6">
    <property type="entry name" value="COPPER-TRANSPORTING ATPASE RAN1"/>
    <property type="match status" value="1"/>
</dbReference>
<dbReference type="GeneID" id="105851763"/>
<gene>
    <name evidence="4 5 6 7" type="primary">LOC105851763</name>
</gene>
<dbReference type="KEGG" id="cam:105851763"/>
<keyword evidence="1" id="KW-0479">Metal-binding</keyword>
<reference evidence="3" key="1">
    <citation type="journal article" date="2013" name="Nat. Biotechnol.">
        <title>Draft genome sequence of chickpea (Cicer arietinum) provides a resource for trait improvement.</title>
        <authorList>
            <person name="Varshney R.K."/>
            <person name="Song C."/>
            <person name="Saxena R.K."/>
            <person name="Azam S."/>
            <person name="Yu S."/>
            <person name="Sharpe A.G."/>
            <person name="Cannon S."/>
            <person name="Baek J."/>
            <person name="Rosen B.D."/>
            <person name="Tar'an B."/>
            <person name="Millan T."/>
            <person name="Zhang X."/>
            <person name="Ramsay L.D."/>
            <person name="Iwata A."/>
            <person name="Wang Y."/>
            <person name="Nelson W."/>
            <person name="Farmer A.D."/>
            <person name="Gaur P.M."/>
            <person name="Soderlund C."/>
            <person name="Penmetsa R.V."/>
            <person name="Xu C."/>
            <person name="Bharti A.K."/>
            <person name="He W."/>
            <person name="Winter P."/>
            <person name="Zhao S."/>
            <person name="Hane J.K."/>
            <person name="Carrasquilla-Garcia N."/>
            <person name="Condie J.A."/>
            <person name="Upadhyaya H.D."/>
            <person name="Luo M.C."/>
            <person name="Thudi M."/>
            <person name="Gowda C.L."/>
            <person name="Singh N.P."/>
            <person name="Lichtenzveig J."/>
            <person name="Gali K.K."/>
            <person name="Rubio J."/>
            <person name="Nadarajan N."/>
            <person name="Dolezel J."/>
            <person name="Bansal K.C."/>
            <person name="Xu X."/>
            <person name="Edwards D."/>
            <person name="Zhang G."/>
            <person name="Kahl G."/>
            <person name="Gil J."/>
            <person name="Singh K.B."/>
            <person name="Datta S.K."/>
            <person name="Jackson S.A."/>
            <person name="Wang J."/>
            <person name="Cook D.R."/>
        </authorList>
    </citation>
    <scope>NUCLEOTIDE SEQUENCE [LARGE SCALE GENOMIC DNA]</scope>
    <source>
        <strain evidence="3">cv. CDC Frontier</strain>
    </source>
</reference>
<dbReference type="SUPFAM" id="SSF81653">
    <property type="entry name" value="Calcium ATPase, transduction domain A"/>
    <property type="match status" value="1"/>
</dbReference>
<name>A0A1S3E1K4_CICAR</name>
<dbReference type="GO" id="GO:0046872">
    <property type="term" value="F:metal ion binding"/>
    <property type="evidence" value="ECO:0007669"/>
    <property type="project" value="UniProtKB-KW"/>
</dbReference>
<keyword evidence="3" id="KW-1185">Reference proteome</keyword>
<accession>A0A1S3E1K4</accession>
<dbReference type="RefSeq" id="XP_012568955.1">
    <property type="nucleotide sequence ID" value="XM_012713501.2"/>
</dbReference>
<reference evidence="4 5" key="2">
    <citation type="submission" date="2025-04" db="UniProtKB">
        <authorList>
            <consortium name="RefSeq"/>
        </authorList>
    </citation>
    <scope>IDENTIFICATION</scope>
    <source>
        <tissue evidence="4 5">Etiolated seedlings</tissue>
    </source>
</reference>
<feature type="domain" description="P-type ATPase A" evidence="2">
    <location>
        <begin position="22"/>
        <end position="103"/>
    </location>
</feature>
<evidence type="ECO:0000313" key="6">
    <source>
        <dbReference type="RefSeq" id="XP_027188050.1"/>
    </source>
</evidence>
<evidence type="ECO:0000313" key="4">
    <source>
        <dbReference type="RefSeq" id="XP_012568955.1"/>
    </source>
</evidence>
<dbReference type="Proteomes" id="UP000087171">
    <property type="component" value="Chromosome Ca3"/>
</dbReference>
<evidence type="ECO:0000259" key="2">
    <source>
        <dbReference type="Pfam" id="PF00122"/>
    </source>
</evidence>
<organism evidence="3 5">
    <name type="scientific">Cicer arietinum</name>
    <name type="common">Chickpea</name>
    <name type="synonym">Garbanzo</name>
    <dbReference type="NCBI Taxonomy" id="3827"/>
    <lineage>
        <taxon>Eukaryota</taxon>
        <taxon>Viridiplantae</taxon>
        <taxon>Streptophyta</taxon>
        <taxon>Embryophyta</taxon>
        <taxon>Tracheophyta</taxon>
        <taxon>Spermatophyta</taxon>
        <taxon>Magnoliopsida</taxon>
        <taxon>eudicotyledons</taxon>
        <taxon>Gunneridae</taxon>
        <taxon>Pentapetalae</taxon>
        <taxon>rosids</taxon>
        <taxon>fabids</taxon>
        <taxon>Fabales</taxon>
        <taxon>Fabaceae</taxon>
        <taxon>Papilionoideae</taxon>
        <taxon>50 kb inversion clade</taxon>
        <taxon>NPAAA clade</taxon>
        <taxon>Hologalegina</taxon>
        <taxon>IRL clade</taxon>
        <taxon>Cicereae</taxon>
        <taxon>Cicer</taxon>
    </lineage>
</organism>
<evidence type="ECO:0000313" key="7">
    <source>
        <dbReference type="RefSeq" id="XP_027188051.1"/>
    </source>
</evidence>
<proteinExistence type="predicted"/>